<dbReference type="Pfam" id="PF07731">
    <property type="entry name" value="Cu-oxidase_2"/>
    <property type="match status" value="1"/>
</dbReference>
<evidence type="ECO:0000256" key="1">
    <source>
        <dbReference type="ARBA" id="ARBA00022723"/>
    </source>
</evidence>
<proteinExistence type="predicted"/>
<feature type="domain" description="Plastocyanin-like" evidence="5">
    <location>
        <begin position="217"/>
        <end position="329"/>
    </location>
</feature>
<dbReference type="GO" id="GO:0016491">
    <property type="term" value="F:oxidoreductase activity"/>
    <property type="evidence" value="ECO:0007669"/>
    <property type="project" value="UniProtKB-KW"/>
</dbReference>
<keyword evidence="2" id="KW-0560">Oxidoreductase</keyword>
<evidence type="ECO:0000256" key="4">
    <source>
        <dbReference type="SAM" id="MobiDB-lite"/>
    </source>
</evidence>
<dbReference type="PANTHER" id="PTHR11709">
    <property type="entry name" value="MULTI-COPPER OXIDASE"/>
    <property type="match status" value="1"/>
</dbReference>
<dbReference type="Pfam" id="PF07732">
    <property type="entry name" value="Cu-oxidase_3"/>
    <property type="match status" value="1"/>
</dbReference>
<sequence length="442" mass="47231">MDRRSFIHAGGLAAGAALLTRGLAHAQERPAAPPGAAAPAPRRIAAPGGQPAVVTPNGSTLPLRAVDGVKVGHLVAGPLEHEFAPGLKCEVWGYNGSTPGPTIEAVEGDRLRIYVTNRLPEPTTVHWHGLVVPNGMDGVAGLNQRPIPPGETYVYEFVARYPGTYMYHSHFDEMTQIALGAVGMFVVHPKRPRGPRVDRDFVLMTHEWKINAGARRPDPNAMSDFNVLTFNGKAFPATAPLLVGRGERVRIRLGNLGPMDHHPIHLHGLWFQVTATDGGYVPESAQYPETTVLVPVGSTRVIEFVPEEPGDWAVHCHMTHHTMMQMGHGLPNMVGADTRALDRRMSRVMPDYMTMGTTGMGGMGEMPMPMPANSLPMRGGAGPFSYIDMGGMFTLLKVRDAPDTADPAGWYAHPAGTVAGPASAERMRADGIDPAGGGKSGG</sequence>
<dbReference type="AlphaFoldDB" id="A0A4V0NF75"/>
<reference evidence="7 8" key="1">
    <citation type="submission" date="2015-09" db="EMBL/GenBank/DDBJ databases">
        <title>Sorangium comparison.</title>
        <authorList>
            <person name="Zaburannyi N."/>
            <person name="Bunk B."/>
            <person name="Overmann J."/>
            <person name="Mueller R."/>
        </authorList>
    </citation>
    <scope>NUCLEOTIDE SEQUENCE [LARGE SCALE GENOMIC DNA]</scope>
    <source>
        <strain evidence="7 8">So ce836</strain>
    </source>
</reference>
<dbReference type="SUPFAM" id="SSF49503">
    <property type="entry name" value="Cupredoxins"/>
    <property type="match status" value="2"/>
</dbReference>
<evidence type="ECO:0000259" key="5">
    <source>
        <dbReference type="Pfam" id="PF07731"/>
    </source>
</evidence>
<name>A0A4V0NF75_SORCE</name>
<evidence type="ECO:0000256" key="2">
    <source>
        <dbReference type="ARBA" id="ARBA00023002"/>
    </source>
</evidence>
<dbReference type="CDD" id="cd04202">
    <property type="entry name" value="CuRO_D2_2dMcoN_like"/>
    <property type="match status" value="1"/>
</dbReference>
<dbReference type="InterPro" id="IPR011707">
    <property type="entry name" value="Cu-oxidase-like_N"/>
</dbReference>
<feature type="compositionally biased region" description="Low complexity" evidence="4">
    <location>
        <begin position="34"/>
        <end position="50"/>
    </location>
</feature>
<dbReference type="GO" id="GO:0005507">
    <property type="term" value="F:copper ion binding"/>
    <property type="evidence" value="ECO:0007669"/>
    <property type="project" value="InterPro"/>
</dbReference>
<evidence type="ECO:0000313" key="7">
    <source>
        <dbReference type="EMBL" id="AUX28692.1"/>
    </source>
</evidence>
<dbReference type="EMBL" id="CP012672">
    <property type="protein sequence ID" value="AUX28692.1"/>
    <property type="molecule type" value="Genomic_DNA"/>
</dbReference>
<dbReference type="Gene3D" id="2.60.40.420">
    <property type="entry name" value="Cupredoxins - blue copper proteins"/>
    <property type="match status" value="1"/>
</dbReference>
<feature type="region of interest" description="Disordered" evidence="4">
    <location>
        <begin position="25"/>
        <end position="50"/>
    </location>
</feature>
<protein>
    <submittedName>
        <fullName evidence="7">Copper oxidase</fullName>
    </submittedName>
</protein>
<accession>A0A4V0NF75</accession>
<dbReference type="RefSeq" id="WP_129572990.1">
    <property type="nucleotide sequence ID" value="NZ_CP012672.1"/>
</dbReference>
<feature type="domain" description="Plastocyanin-like" evidence="6">
    <location>
        <begin position="85"/>
        <end position="191"/>
    </location>
</feature>
<organism evidence="7 8">
    <name type="scientific">Sorangium cellulosum</name>
    <name type="common">Polyangium cellulosum</name>
    <dbReference type="NCBI Taxonomy" id="56"/>
    <lineage>
        <taxon>Bacteria</taxon>
        <taxon>Pseudomonadati</taxon>
        <taxon>Myxococcota</taxon>
        <taxon>Polyangia</taxon>
        <taxon>Polyangiales</taxon>
        <taxon>Polyangiaceae</taxon>
        <taxon>Sorangium</taxon>
    </lineage>
</organism>
<dbReference type="CDD" id="cd13860">
    <property type="entry name" value="CuRO_1_2dMco_1"/>
    <property type="match status" value="1"/>
</dbReference>
<feature type="region of interest" description="Disordered" evidence="4">
    <location>
        <begin position="420"/>
        <end position="442"/>
    </location>
</feature>
<keyword evidence="1" id="KW-0479">Metal-binding</keyword>
<dbReference type="InterPro" id="IPR045087">
    <property type="entry name" value="Cu-oxidase_fam"/>
</dbReference>
<evidence type="ECO:0000313" key="8">
    <source>
        <dbReference type="Proteomes" id="UP000295497"/>
    </source>
</evidence>
<evidence type="ECO:0000256" key="3">
    <source>
        <dbReference type="ARBA" id="ARBA00023008"/>
    </source>
</evidence>
<dbReference type="Proteomes" id="UP000295497">
    <property type="component" value="Chromosome"/>
</dbReference>
<gene>
    <name evidence="7" type="ORF">SOCE836_007730</name>
</gene>
<evidence type="ECO:0000259" key="6">
    <source>
        <dbReference type="Pfam" id="PF07732"/>
    </source>
</evidence>
<dbReference type="InterPro" id="IPR011706">
    <property type="entry name" value="Cu-oxidase_C"/>
</dbReference>
<dbReference type="PANTHER" id="PTHR11709:SF394">
    <property type="entry name" value="FI03373P-RELATED"/>
    <property type="match status" value="1"/>
</dbReference>
<keyword evidence="3" id="KW-0186">Copper</keyword>
<dbReference type="InterPro" id="IPR008972">
    <property type="entry name" value="Cupredoxin"/>
</dbReference>